<evidence type="ECO:0000313" key="9">
    <source>
        <dbReference type="Proteomes" id="UP001055940"/>
    </source>
</evidence>
<feature type="transmembrane region" description="Helical" evidence="6">
    <location>
        <begin position="368"/>
        <end position="393"/>
    </location>
</feature>
<evidence type="ECO:0000256" key="3">
    <source>
        <dbReference type="ARBA" id="ARBA00022692"/>
    </source>
</evidence>
<reference evidence="8" key="1">
    <citation type="submission" date="2022-06" db="EMBL/GenBank/DDBJ databases">
        <authorList>
            <person name="Ping M."/>
        </authorList>
    </citation>
    <scope>NUCLEOTIDE SEQUENCE</scope>
    <source>
        <strain evidence="8">JCM11759T</strain>
    </source>
</reference>
<feature type="transmembrane region" description="Helical" evidence="6">
    <location>
        <begin position="342"/>
        <end position="362"/>
    </location>
</feature>
<feature type="transmembrane region" description="Helical" evidence="6">
    <location>
        <begin position="25"/>
        <end position="47"/>
    </location>
</feature>
<evidence type="ECO:0000259" key="7">
    <source>
        <dbReference type="PROSITE" id="PS50850"/>
    </source>
</evidence>
<evidence type="ECO:0000256" key="5">
    <source>
        <dbReference type="ARBA" id="ARBA00023136"/>
    </source>
</evidence>
<feature type="transmembrane region" description="Helical" evidence="6">
    <location>
        <begin position="181"/>
        <end position="199"/>
    </location>
</feature>
<dbReference type="EMBL" id="CP099837">
    <property type="protein sequence ID" value="USY22885.1"/>
    <property type="molecule type" value="Genomic_DNA"/>
</dbReference>
<dbReference type="Gene3D" id="1.20.1250.20">
    <property type="entry name" value="MFS general substrate transporter like domains"/>
    <property type="match status" value="1"/>
</dbReference>
<feature type="transmembrane region" description="Helical" evidence="6">
    <location>
        <begin position="308"/>
        <end position="330"/>
    </location>
</feature>
<feature type="domain" description="Major facilitator superfamily (MFS) profile" evidence="7">
    <location>
        <begin position="24"/>
        <end position="459"/>
    </location>
</feature>
<evidence type="ECO:0000256" key="6">
    <source>
        <dbReference type="SAM" id="Phobius"/>
    </source>
</evidence>
<dbReference type="PROSITE" id="PS50850">
    <property type="entry name" value="MFS"/>
    <property type="match status" value="1"/>
</dbReference>
<dbReference type="InterPro" id="IPR020846">
    <property type="entry name" value="MFS_dom"/>
</dbReference>
<organism evidence="8 9">
    <name type="scientific">Nocardiopsis exhalans</name>
    <dbReference type="NCBI Taxonomy" id="163604"/>
    <lineage>
        <taxon>Bacteria</taxon>
        <taxon>Bacillati</taxon>
        <taxon>Actinomycetota</taxon>
        <taxon>Actinomycetes</taxon>
        <taxon>Streptosporangiales</taxon>
        <taxon>Nocardiopsidaceae</taxon>
        <taxon>Nocardiopsis</taxon>
    </lineage>
</organism>
<keyword evidence="9" id="KW-1185">Reference proteome</keyword>
<protein>
    <submittedName>
        <fullName evidence="8">MFS transporter</fullName>
    </submittedName>
</protein>
<feature type="transmembrane region" description="Helical" evidence="6">
    <location>
        <begin position="59"/>
        <end position="82"/>
    </location>
</feature>
<feature type="transmembrane region" description="Helical" evidence="6">
    <location>
        <begin position="89"/>
        <end position="108"/>
    </location>
</feature>
<feature type="transmembrane region" description="Helical" evidence="6">
    <location>
        <begin position="437"/>
        <end position="455"/>
    </location>
</feature>
<dbReference type="Proteomes" id="UP001055940">
    <property type="component" value="Chromosome"/>
</dbReference>
<proteinExistence type="predicted"/>
<dbReference type="InterPro" id="IPR036259">
    <property type="entry name" value="MFS_trans_sf"/>
</dbReference>
<gene>
    <name evidence="8" type="ORF">NE857_15470</name>
</gene>
<keyword evidence="2" id="KW-0813">Transport</keyword>
<evidence type="ECO:0000256" key="2">
    <source>
        <dbReference type="ARBA" id="ARBA00022448"/>
    </source>
</evidence>
<keyword evidence="4 6" id="KW-1133">Transmembrane helix</keyword>
<keyword evidence="5 6" id="KW-0472">Membrane</keyword>
<dbReference type="InterPro" id="IPR011701">
    <property type="entry name" value="MFS"/>
</dbReference>
<feature type="transmembrane region" description="Helical" evidence="6">
    <location>
        <begin position="414"/>
        <end position="431"/>
    </location>
</feature>
<dbReference type="RefSeq" id="WP_254421634.1">
    <property type="nucleotide sequence ID" value="NZ_BAAAJB010000027.1"/>
</dbReference>
<sequence length="461" mass="47403">MPTTTGTTAGVRDVHAYQRGAWRSLLVVCLGMMMTFVNITATFGALASIQRDLALTPTAVVWVTSAYSLAVASLVLSAGTLGDALGRRAVFVAGVTLMGLGSLGAYLSDSALPLISAQAVMGAGGALVLPNSLALAAHPFREPHRRTQAISAWVACSGLGLAAGPVVAGALIALYTWHEVFLINVVLAVVVLALTPFLVLDSRQPGRTLDVPGLVLGALTVTALTYAVIEGGEAGYASAWVLTAYTVFAFALAGFVAVELRRRDPMLDLGLFRSASFSTVMVTGAAAMFAFTGAPMVLVLYLDRVQQVSALGVGLRVLPLFCVYILVSLLAARVVRRFGFRVTLTTGLLVCSAGTLLLYAWFATGAGVPLWAALSVIGLGGGLTLAPTTAAAVAGVEHDRGGMASATVNMFRQFGAVLGVSVLGTVLAVTGSYTLTLLIPCVLMAVTAVGTAALVEGRLGR</sequence>
<evidence type="ECO:0000313" key="8">
    <source>
        <dbReference type="EMBL" id="USY22885.1"/>
    </source>
</evidence>
<accession>A0ABY5DHM1</accession>
<name>A0ABY5DHM1_9ACTN</name>
<dbReference type="PANTHER" id="PTHR42718">
    <property type="entry name" value="MAJOR FACILITATOR SUPERFAMILY MULTIDRUG TRANSPORTER MFSC"/>
    <property type="match status" value="1"/>
</dbReference>
<comment type="subcellular location">
    <subcellularLocation>
        <location evidence="1">Cell membrane</location>
        <topology evidence="1">Multi-pass membrane protein</topology>
    </subcellularLocation>
</comment>
<dbReference type="PANTHER" id="PTHR42718:SF9">
    <property type="entry name" value="MAJOR FACILITATOR SUPERFAMILY MULTIDRUG TRANSPORTER MFSC"/>
    <property type="match status" value="1"/>
</dbReference>
<dbReference type="SUPFAM" id="SSF103473">
    <property type="entry name" value="MFS general substrate transporter"/>
    <property type="match status" value="1"/>
</dbReference>
<dbReference type="Gene3D" id="1.20.1720.10">
    <property type="entry name" value="Multidrug resistance protein D"/>
    <property type="match status" value="1"/>
</dbReference>
<dbReference type="Pfam" id="PF07690">
    <property type="entry name" value="MFS_1"/>
    <property type="match status" value="1"/>
</dbReference>
<evidence type="ECO:0000256" key="4">
    <source>
        <dbReference type="ARBA" id="ARBA00022989"/>
    </source>
</evidence>
<evidence type="ECO:0000256" key="1">
    <source>
        <dbReference type="ARBA" id="ARBA00004651"/>
    </source>
</evidence>
<feature type="transmembrane region" description="Helical" evidence="6">
    <location>
        <begin position="114"/>
        <end position="137"/>
    </location>
</feature>
<feature type="transmembrane region" description="Helical" evidence="6">
    <location>
        <begin position="235"/>
        <end position="258"/>
    </location>
</feature>
<keyword evidence="3 6" id="KW-0812">Transmembrane</keyword>
<dbReference type="CDD" id="cd17321">
    <property type="entry name" value="MFS_MMR_MDR_like"/>
    <property type="match status" value="1"/>
</dbReference>
<feature type="transmembrane region" description="Helical" evidence="6">
    <location>
        <begin position="211"/>
        <end position="229"/>
    </location>
</feature>
<feature type="transmembrane region" description="Helical" evidence="6">
    <location>
        <begin position="279"/>
        <end position="302"/>
    </location>
</feature>
<feature type="transmembrane region" description="Helical" evidence="6">
    <location>
        <begin position="149"/>
        <end position="175"/>
    </location>
</feature>